<keyword evidence="4" id="KW-0862">Zinc</keyword>
<keyword evidence="3" id="KW-0863">Zinc-finger</keyword>
<dbReference type="InterPro" id="IPR012337">
    <property type="entry name" value="RNaseH-like_sf"/>
</dbReference>
<proteinExistence type="predicted"/>
<comment type="caution">
    <text evidence="6">The sequence shown here is derived from an EMBL/GenBank/DDBJ whole genome shotgun (WGS) entry which is preliminary data.</text>
</comment>
<keyword evidence="5" id="KW-0539">Nucleus</keyword>
<dbReference type="GO" id="GO:0008270">
    <property type="term" value="F:zinc ion binding"/>
    <property type="evidence" value="ECO:0007669"/>
    <property type="project" value="UniProtKB-KW"/>
</dbReference>
<evidence type="ECO:0000256" key="5">
    <source>
        <dbReference type="ARBA" id="ARBA00023242"/>
    </source>
</evidence>
<evidence type="ECO:0000256" key="3">
    <source>
        <dbReference type="ARBA" id="ARBA00022771"/>
    </source>
</evidence>
<dbReference type="GO" id="GO:0005634">
    <property type="term" value="C:nucleus"/>
    <property type="evidence" value="ECO:0007669"/>
    <property type="project" value="UniProtKB-SubCell"/>
</dbReference>
<dbReference type="EMBL" id="CAJNYT010002920">
    <property type="protein sequence ID" value="CAF3502418.1"/>
    <property type="molecule type" value="Genomic_DNA"/>
</dbReference>
<evidence type="ECO:0000256" key="2">
    <source>
        <dbReference type="ARBA" id="ARBA00022723"/>
    </source>
</evidence>
<dbReference type="PANTHER" id="PTHR46481:SF10">
    <property type="entry name" value="ZINC FINGER BED DOMAIN-CONTAINING PROTEIN 39"/>
    <property type="match status" value="1"/>
</dbReference>
<organism evidence="6 7">
    <name type="scientific">Rotaria socialis</name>
    <dbReference type="NCBI Taxonomy" id="392032"/>
    <lineage>
        <taxon>Eukaryota</taxon>
        <taxon>Metazoa</taxon>
        <taxon>Spiralia</taxon>
        <taxon>Gnathifera</taxon>
        <taxon>Rotifera</taxon>
        <taxon>Eurotatoria</taxon>
        <taxon>Bdelloidea</taxon>
        <taxon>Philodinida</taxon>
        <taxon>Philodinidae</taxon>
        <taxon>Rotaria</taxon>
    </lineage>
</organism>
<comment type="subcellular location">
    <subcellularLocation>
        <location evidence="1">Nucleus</location>
    </subcellularLocation>
</comment>
<name>A0A818HEG4_9BILA</name>
<keyword evidence="2" id="KW-0479">Metal-binding</keyword>
<evidence type="ECO:0000256" key="4">
    <source>
        <dbReference type="ARBA" id="ARBA00022833"/>
    </source>
</evidence>
<dbReference type="AlphaFoldDB" id="A0A818HEG4"/>
<accession>A0A818HEG4</accession>
<sequence length="282" mass="32122">MAVCAMEIVIYAIEMAVCATEMVICAIEMTICATEMVISAIEMVICATEMVVSAIEMPFFCNRNGCSCHMNGYFSHKNAYLWHRNGRLCHGNGQLCHRNGRLCHRNGQYRVSHFNSEGIALTAFLTKLIADLIIHNFLPLSIVESPYLQAIFHELEPSYVIPKRRYFMKNIFDIMYSQVKQNVYNELQLDSSICLTTDIWTSQVNQAYMTVTAHIVDLDASCIKNFVFETTEFARNHTAERIVERLEEICIEWSIGHKVICLVSDTCNTMRRVGLVFGKGSN</sequence>
<dbReference type="Proteomes" id="UP000663872">
    <property type="component" value="Unassembled WGS sequence"/>
</dbReference>
<dbReference type="SUPFAM" id="SSF53098">
    <property type="entry name" value="Ribonuclease H-like"/>
    <property type="match status" value="1"/>
</dbReference>
<reference evidence="6" key="1">
    <citation type="submission" date="2021-02" db="EMBL/GenBank/DDBJ databases">
        <authorList>
            <person name="Nowell W R."/>
        </authorList>
    </citation>
    <scope>NUCLEOTIDE SEQUENCE</scope>
</reference>
<dbReference type="InterPro" id="IPR052035">
    <property type="entry name" value="ZnF_BED_domain_contain"/>
</dbReference>
<protein>
    <submittedName>
        <fullName evidence="6">Uncharacterized protein</fullName>
    </submittedName>
</protein>
<dbReference type="PANTHER" id="PTHR46481">
    <property type="entry name" value="ZINC FINGER BED DOMAIN-CONTAINING PROTEIN 4"/>
    <property type="match status" value="1"/>
</dbReference>
<gene>
    <name evidence="6" type="ORF">GRG538_LOCUS17680</name>
</gene>
<evidence type="ECO:0000256" key="1">
    <source>
        <dbReference type="ARBA" id="ARBA00004123"/>
    </source>
</evidence>
<evidence type="ECO:0000313" key="6">
    <source>
        <dbReference type="EMBL" id="CAF3502418.1"/>
    </source>
</evidence>
<evidence type="ECO:0000313" key="7">
    <source>
        <dbReference type="Proteomes" id="UP000663872"/>
    </source>
</evidence>